<proteinExistence type="predicted"/>
<gene>
    <name evidence="1" type="ORF">DAPPPG734_13985</name>
</gene>
<dbReference type="EMBL" id="OW970315">
    <property type="protein sequence ID" value="CAH6309950.1"/>
    <property type="molecule type" value="Genomic_DNA"/>
</dbReference>
<dbReference type="AlphaFoldDB" id="A0AAJ5V2U4"/>
<organism evidence="1 2">
    <name type="scientific">Enterobacter agglomerans</name>
    <name type="common">Erwinia herbicola</name>
    <name type="synonym">Pantoea agglomerans</name>
    <dbReference type="NCBI Taxonomy" id="549"/>
    <lineage>
        <taxon>Bacteria</taxon>
        <taxon>Pseudomonadati</taxon>
        <taxon>Pseudomonadota</taxon>
        <taxon>Gammaproteobacteria</taxon>
        <taxon>Enterobacterales</taxon>
        <taxon>Erwiniaceae</taxon>
        <taxon>Pantoea</taxon>
        <taxon>Pantoea agglomerans group</taxon>
    </lineage>
</organism>
<dbReference type="Proteomes" id="UP001158961">
    <property type="component" value="Chromosome"/>
</dbReference>
<sequence>MSGKKGEKNLSIPHGDHAPALLQCLGALFLVQTYSDVAASPIKNLSMRRENLRAAPGDRLKLQNNPAAGDAKFNAKKIIFTVVRRQGKIIHS</sequence>
<name>A0AAJ5V2U4_ENTAG</name>
<dbReference type="RefSeq" id="WP_033764329.1">
    <property type="nucleotide sequence ID" value="NZ_CP084197.1"/>
</dbReference>
<evidence type="ECO:0000313" key="2">
    <source>
        <dbReference type="Proteomes" id="UP001158961"/>
    </source>
</evidence>
<accession>A0AAJ5V2U4</accession>
<evidence type="ECO:0000313" key="1">
    <source>
        <dbReference type="EMBL" id="CAH6309950.1"/>
    </source>
</evidence>
<reference evidence="1" key="1">
    <citation type="submission" date="2022-05" db="EMBL/GenBank/DDBJ databases">
        <authorList>
            <person name="Pothier F. J."/>
        </authorList>
    </citation>
    <scope>NUCLEOTIDE SEQUENCE</scope>
    <source>
        <strain evidence="1">DAPP-PG734</strain>
    </source>
</reference>
<protein>
    <submittedName>
        <fullName evidence="1">Uncharacterized protein</fullName>
    </submittedName>
</protein>